<dbReference type="GO" id="GO:0005198">
    <property type="term" value="F:structural molecule activity"/>
    <property type="evidence" value="ECO:0007669"/>
    <property type="project" value="UniProtKB-UniRule"/>
</dbReference>
<dbReference type="InterPro" id="IPR042187">
    <property type="entry name" value="Flagellin_C_sub2"/>
</dbReference>
<dbReference type="HOGENOM" id="CLU_011142_7_2_6"/>
<evidence type="ECO:0000256" key="4">
    <source>
        <dbReference type="ARBA" id="ARBA00023143"/>
    </source>
</evidence>
<evidence type="ECO:0000256" key="3">
    <source>
        <dbReference type="ARBA" id="ARBA00022525"/>
    </source>
</evidence>
<feature type="domain" description="Flagellin C-terminal" evidence="7">
    <location>
        <begin position="421"/>
        <end position="505"/>
    </location>
</feature>
<dbReference type="InterPro" id="IPR046358">
    <property type="entry name" value="Flagellin_C"/>
</dbReference>
<keyword evidence="8" id="KW-0969">Cilium</keyword>
<dbReference type="RefSeq" id="WP_025420888.1">
    <property type="nucleotide sequence ID" value="NZ_CP006569.1"/>
</dbReference>
<protein>
    <recommendedName>
        <fullName evidence="5">Flagellin</fullName>
    </recommendedName>
</protein>
<comment type="similarity">
    <text evidence="2 5">Belongs to the bacterial flagellin family.</text>
</comment>
<dbReference type="PANTHER" id="PTHR42792:SF2">
    <property type="entry name" value="FLAGELLIN"/>
    <property type="match status" value="1"/>
</dbReference>
<dbReference type="Pfam" id="PF00700">
    <property type="entry name" value="Flagellin_C"/>
    <property type="match status" value="1"/>
</dbReference>
<dbReference type="Gene3D" id="6.10.10.10">
    <property type="entry name" value="Flagellar export chaperone, C-terminal domain"/>
    <property type="match status" value="1"/>
</dbReference>
<dbReference type="Proteomes" id="UP000019028">
    <property type="component" value="Chromosome"/>
</dbReference>
<keyword evidence="8" id="KW-0282">Flagellum</keyword>
<dbReference type="InterPro" id="IPR001492">
    <property type="entry name" value="Flagellin"/>
</dbReference>
<evidence type="ECO:0000256" key="5">
    <source>
        <dbReference type="RuleBase" id="RU362073"/>
    </source>
</evidence>
<dbReference type="AlphaFoldDB" id="W0HPG8"/>
<evidence type="ECO:0000259" key="7">
    <source>
        <dbReference type="Pfam" id="PF00700"/>
    </source>
</evidence>
<comment type="subcellular location">
    <subcellularLocation>
        <location evidence="5">Secreted</location>
    </subcellularLocation>
    <subcellularLocation>
        <location evidence="5">Bacterial flagellum</location>
    </subcellularLocation>
</comment>
<evidence type="ECO:0000259" key="6">
    <source>
        <dbReference type="Pfam" id="PF00669"/>
    </source>
</evidence>
<accession>W0HPG8</accession>
<organism evidence="8 9">
    <name type="scientific">Sodalis praecaptivus</name>
    <dbReference type="NCBI Taxonomy" id="1239307"/>
    <lineage>
        <taxon>Bacteria</taxon>
        <taxon>Pseudomonadati</taxon>
        <taxon>Pseudomonadota</taxon>
        <taxon>Gammaproteobacteria</taxon>
        <taxon>Enterobacterales</taxon>
        <taxon>Bruguierivoracaceae</taxon>
        <taxon>Sodalis</taxon>
    </lineage>
</organism>
<dbReference type="InterPro" id="IPR001029">
    <property type="entry name" value="Flagellin_N"/>
</dbReference>
<comment type="function">
    <text evidence="1 5">Flagellin is the subunit protein which polymerizes to form the filaments of bacterial flagella.</text>
</comment>
<dbReference type="Gene3D" id="2.30.220.10">
    <property type="entry name" value="f41 fragment of flagellin, C-terminal domain"/>
    <property type="match status" value="1"/>
</dbReference>
<dbReference type="Gene3D" id="2.170.280.10">
    <property type="entry name" value="f41 fragment of flagellin, middle domain"/>
    <property type="match status" value="1"/>
</dbReference>
<dbReference type="EMBL" id="CP006569">
    <property type="protein sequence ID" value="AHF75756.1"/>
    <property type="molecule type" value="Genomic_DNA"/>
</dbReference>
<proteinExistence type="inferred from homology"/>
<name>W0HPG8_9GAMM</name>
<dbReference type="GO" id="GO:0005576">
    <property type="term" value="C:extracellular region"/>
    <property type="evidence" value="ECO:0007669"/>
    <property type="project" value="UniProtKB-SubCell"/>
</dbReference>
<dbReference type="SUPFAM" id="SSF64518">
    <property type="entry name" value="Phase 1 flagellin"/>
    <property type="match status" value="1"/>
</dbReference>
<keyword evidence="9" id="KW-1185">Reference proteome</keyword>
<dbReference type="PRINTS" id="PR00207">
    <property type="entry name" value="FLAGELLIN"/>
</dbReference>
<keyword evidence="3 5" id="KW-0964">Secreted</keyword>
<evidence type="ECO:0000313" key="8">
    <source>
        <dbReference type="EMBL" id="AHF75756.1"/>
    </source>
</evidence>
<dbReference type="KEGG" id="sod:Sant_0660"/>
<dbReference type="Gene3D" id="6.10.280.190">
    <property type="match status" value="1"/>
</dbReference>
<keyword evidence="4 5" id="KW-0975">Bacterial flagellum</keyword>
<evidence type="ECO:0000313" key="9">
    <source>
        <dbReference type="Proteomes" id="UP000019028"/>
    </source>
</evidence>
<reference evidence="8 9" key="1">
    <citation type="journal article" date="2014" name="Genome Biol. Evol.">
        <title>Genome degeneration and adaptation in a nascent stage of symbiosis.</title>
        <authorList>
            <person name="Oakeson K.F."/>
            <person name="Gil R."/>
            <person name="Clayton A.L."/>
            <person name="Dunn D.M."/>
            <person name="von Niederhausern A.C."/>
            <person name="Hamil C."/>
            <person name="Aoyagi A."/>
            <person name="Duval B."/>
            <person name="Baca A."/>
            <person name="Silva F.J."/>
            <person name="Vallier A."/>
            <person name="Jackson D.G."/>
            <person name="Latorre A."/>
            <person name="Weiss R.B."/>
            <person name="Heddi A."/>
            <person name="Moya A."/>
            <person name="Dale C."/>
        </authorList>
    </citation>
    <scope>NUCLEOTIDE SEQUENCE [LARGE SCALE GENOMIC DNA]</scope>
    <source>
        <strain evidence="8 9">HS1</strain>
    </source>
</reference>
<dbReference type="Gene3D" id="1.20.1330.10">
    <property type="entry name" value="f41 fragment of flagellin, N-terminal domain"/>
    <property type="match status" value="1"/>
</dbReference>
<dbReference type="Pfam" id="PF00669">
    <property type="entry name" value="Flagellin_N"/>
    <property type="match status" value="1"/>
</dbReference>
<gene>
    <name evidence="8" type="primary">fliC3</name>
    <name evidence="8" type="ORF">Sant_0660</name>
</gene>
<keyword evidence="8" id="KW-0966">Cell projection</keyword>
<feature type="domain" description="Flagellin N-terminal" evidence="6">
    <location>
        <begin position="5"/>
        <end position="140"/>
    </location>
</feature>
<sequence length="506" mass="52067">MAQVINTNSISLMAQNNLNKSQSALGTAIERLSSGLRINSAKDDAAGQAISNRFTSNINGLTQASRNANDGISLAQTTEGALDEINDNLQAIRTLTVQSQTGTNSTSDLQSIQDEVTQRLAEIDRISQQTDFNGVKVLSTDKSLSIQVGANDGETISIDLKKIDSNSLKLGTFNVNGPTGTQTGVTVAPTTNVAATGSVSVSSVTLSAGTNDAKADIEAGSLVKNDDGYFVKTSDGDYYAATVSTDGTGKLTATVADDAEVEAAAPTDTTAVTTGSAIATTYDSATGITATGNADAADIAAGTLVKDDNNNYYVKTDKGAYSATVSIADDGTLTATVAADAKATTPGITDSNTASTVDSAKTSLVQDKNGHYFIKDETAGSTDATVKYYAAKVTTDDDGNVTAASYDSSKALTAATSDPLATLDDALSTVDTMRSNLGAVQNRFESTINNLTSSTSNLSEAQSRIQDADYATEVSNMSKAQILQQAGTSVLAQANQVPQTVLSLLQ</sequence>
<dbReference type="OrthoDB" id="9796789at2"/>
<dbReference type="GO" id="GO:0009288">
    <property type="term" value="C:bacterial-type flagellum"/>
    <property type="evidence" value="ECO:0007669"/>
    <property type="project" value="UniProtKB-SubCell"/>
</dbReference>
<dbReference type="PATRIC" id="fig|1239307.3.peg.709"/>
<evidence type="ECO:0000256" key="2">
    <source>
        <dbReference type="ARBA" id="ARBA00005709"/>
    </source>
</evidence>
<dbReference type="PANTHER" id="PTHR42792">
    <property type="entry name" value="FLAGELLIN"/>
    <property type="match status" value="1"/>
</dbReference>
<evidence type="ECO:0000256" key="1">
    <source>
        <dbReference type="ARBA" id="ARBA00002270"/>
    </source>
</evidence>